<reference evidence="1" key="1">
    <citation type="journal article" date="2020" name="Stud. Mycol.">
        <title>101 Dothideomycetes genomes: a test case for predicting lifestyles and emergence of pathogens.</title>
        <authorList>
            <person name="Haridas S."/>
            <person name="Albert R."/>
            <person name="Binder M."/>
            <person name="Bloem J."/>
            <person name="Labutti K."/>
            <person name="Salamov A."/>
            <person name="Andreopoulos B."/>
            <person name="Baker S."/>
            <person name="Barry K."/>
            <person name="Bills G."/>
            <person name="Bluhm B."/>
            <person name="Cannon C."/>
            <person name="Castanera R."/>
            <person name="Culley D."/>
            <person name="Daum C."/>
            <person name="Ezra D."/>
            <person name="Gonzalez J."/>
            <person name="Henrissat B."/>
            <person name="Kuo A."/>
            <person name="Liang C."/>
            <person name="Lipzen A."/>
            <person name="Lutzoni F."/>
            <person name="Magnuson J."/>
            <person name="Mondo S."/>
            <person name="Nolan M."/>
            <person name="Ohm R."/>
            <person name="Pangilinan J."/>
            <person name="Park H.-J."/>
            <person name="Ramirez L."/>
            <person name="Alfaro M."/>
            <person name="Sun H."/>
            <person name="Tritt A."/>
            <person name="Yoshinaga Y."/>
            <person name="Zwiers L.-H."/>
            <person name="Turgeon B."/>
            <person name="Goodwin S."/>
            <person name="Spatafora J."/>
            <person name="Crous P."/>
            <person name="Grigoriev I."/>
        </authorList>
    </citation>
    <scope>NUCLEOTIDE SEQUENCE</scope>
    <source>
        <strain evidence="1">CBS 123094</strain>
    </source>
</reference>
<proteinExistence type="predicted"/>
<evidence type="ECO:0000313" key="1">
    <source>
        <dbReference type="EMBL" id="KAF1997689.1"/>
    </source>
</evidence>
<keyword evidence="2" id="KW-1185">Reference proteome</keyword>
<name>A0A6A5WA73_9PLEO</name>
<dbReference type="EMBL" id="ML977610">
    <property type="protein sequence ID" value="KAF1997689.1"/>
    <property type="molecule type" value="Genomic_DNA"/>
</dbReference>
<evidence type="ECO:0000313" key="2">
    <source>
        <dbReference type="Proteomes" id="UP000799779"/>
    </source>
</evidence>
<sequence length="203" mass="23429">MSPVLAARSCWYKNCLADFFSQATRNQENLLRPFRTRVKNMTNVEISGPVPSDLVTALKKEMAEDRRANRHDLLDILASRKELGRQHFTKGEMPDSKLGDQLRLAQDAFDALRVAQAPDFWRHGFKYIPSRAHLLKAMDRMSLLTRLSGNVEHLPFILSALETGLRAALNDPDLLGEERAMRAWQLVLQDYRSYIWSRQVLYE</sequence>
<accession>A0A6A5WA73</accession>
<organism evidence="1 2">
    <name type="scientific">Amniculicola lignicola CBS 123094</name>
    <dbReference type="NCBI Taxonomy" id="1392246"/>
    <lineage>
        <taxon>Eukaryota</taxon>
        <taxon>Fungi</taxon>
        <taxon>Dikarya</taxon>
        <taxon>Ascomycota</taxon>
        <taxon>Pezizomycotina</taxon>
        <taxon>Dothideomycetes</taxon>
        <taxon>Pleosporomycetidae</taxon>
        <taxon>Pleosporales</taxon>
        <taxon>Amniculicolaceae</taxon>
        <taxon>Amniculicola</taxon>
    </lineage>
</organism>
<dbReference type="OrthoDB" id="5229512at2759"/>
<gene>
    <name evidence="1" type="ORF">P154DRAFT_578608</name>
</gene>
<protein>
    <submittedName>
        <fullName evidence="1">Uncharacterized protein</fullName>
    </submittedName>
</protein>
<dbReference type="Proteomes" id="UP000799779">
    <property type="component" value="Unassembled WGS sequence"/>
</dbReference>
<dbReference type="AlphaFoldDB" id="A0A6A5WA73"/>